<feature type="transmembrane region" description="Helical" evidence="2">
    <location>
        <begin position="169"/>
        <end position="188"/>
    </location>
</feature>
<dbReference type="InterPro" id="IPR018580">
    <property type="entry name" value="Uncharacterised_YfhO"/>
</dbReference>
<feature type="region of interest" description="Disordered" evidence="1">
    <location>
        <begin position="873"/>
        <end position="956"/>
    </location>
</feature>
<feature type="transmembrane region" description="Helical" evidence="2">
    <location>
        <begin position="208"/>
        <end position="228"/>
    </location>
</feature>
<organism evidence="3 4">
    <name type="scientific">Cuneatibacter caecimuris</name>
    <dbReference type="NCBI Taxonomy" id="1796618"/>
    <lineage>
        <taxon>Bacteria</taxon>
        <taxon>Bacillati</taxon>
        <taxon>Bacillota</taxon>
        <taxon>Clostridia</taxon>
        <taxon>Lachnospirales</taxon>
        <taxon>Lachnospiraceae</taxon>
        <taxon>Cuneatibacter</taxon>
    </lineage>
</organism>
<accession>A0A4Q7PSX3</accession>
<feature type="transmembrane region" description="Helical" evidence="2">
    <location>
        <begin position="143"/>
        <end position="162"/>
    </location>
</feature>
<evidence type="ECO:0000313" key="3">
    <source>
        <dbReference type="EMBL" id="RZT02390.1"/>
    </source>
</evidence>
<proteinExistence type="predicted"/>
<feature type="transmembrane region" description="Helical" evidence="2">
    <location>
        <begin position="384"/>
        <end position="401"/>
    </location>
</feature>
<evidence type="ECO:0000313" key="4">
    <source>
        <dbReference type="Proteomes" id="UP000292927"/>
    </source>
</evidence>
<feature type="transmembrane region" description="Helical" evidence="2">
    <location>
        <begin position="837"/>
        <end position="857"/>
    </location>
</feature>
<feature type="transmembrane region" description="Helical" evidence="2">
    <location>
        <begin position="257"/>
        <end position="277"/>
    </location>
</feature>
<feature type="compositionally biased region" description="Acidic residues" evidence="1">
    <location>
        <begin position="924"/>
        <end position="938"/>
    </location>
</feature>
<dbReference type="Proteomes" id="UP000292927">
    <property type="component" value="Unassembled WGS sequence"/>
</dbReference>
<feature type="transmembrane region" description="Helical" evidence="2">
    <location>
        <begin position="438"/>
        <end position="458"/>
    </location>
</feature>
<keyword evidence="2" id="KW-0812">Transmembrane</keyword>
<dbReference type="EMBL" id="SGXF01000001">
    <property type="protein sequence ID" value="RZT02390.1"/>
    <property type="molecule type" value="Genomic_DNA"/>
</dbReference>
<name>A0A4Q7PSX3_9FIRM</name>
<feature type="transmembrane region" description="Helical" evidence="2">
    <location>
        <begin position="321"/>
        <end position="339"/>
    </location>
</feature>
<comment type="caution">
    <text evidence="3">The sequence shown here is derived from an EMBL/GenBank/DDBJ whole genome shotgun (WGS) entry which is preliminary data.</text>
</comment>
<dbReference type="PANTHER" id="PTHR38454:SF1">
    <property type="entry name" value="INTEGRAL MEMBRANE PROTEIN"/>
    <property type="match status" value="1"/>
</dbReference>
<dbReference type="RefSeq" id="WP_130432726.1">
    <property type="nucleotide sequence ID" value="NZ_SGXF01000001.1"/>
</dbReference>
<keyword evidence="2" id="KW-0472">Membrane</keyword>
<sequence length="981" mass="110744">MKQTERSGRRFSFRRVNWKEAAPFLCAFLIPILIMIGIFIERGIFPFGDRSFLRTDMYHQYAPFFNEFKSKLSDHTSLLYTFQIGGGINFTALYAYYLASPLNWLLILCPQGLVIEFMTYMIVLKIGLCGLTFAYYLSRRQKTKNISIAFFGIFYALSGYLAAYSWNIMWLDCILLFPLIMLGLDRLIEEDKPFLYCITLGLSILSNYYISIMICISLVLLFVAKIVLLPPRQRKMVTLEDGTQAERLVHTNYLRKLLSFGLYSLLAGGLAACVLLPEICALQLTASGNFSFPSTFTSYFSVFDMIARHMVNVEVHLGLDHWPNIYCGVAVLFLIPLYIMNKKYSWKEKAVFFVLILFFYLSFSLNVLNFIWHGFHYPNSLPCRQSFVYIFLVLLMAYRGLEGIRERSLKQIVGAVWIALGFIFLAEKLITQDDFKWHVYYLSAILVAIYGLLAYLWRRGSLQKATLIILCMTLVAVEAAVNTSVTSVTTVSRSGYLQYDQSVEELMEIAYSEQGDNFFRVAKQDRRTKNDGAWMGYPSISLFSSVAQAGMTTYFKKLGLEGSTNSYSYSGATPFMWSLFAVDYVLSNTELDTDDSFLKFVDSRGSLTEKNSATVYLYENQYPLSVGFMVPGNLNELWTGSSSIPQENQNELIQAITGVSNVFMPVSNVTSQGKTSYITPDVDGRVFIYTQNSAKKISVSHDGFSKDYNDIDRGFLADAGFCKAGEMITLTNKDENATSVSASAYVLNEDAYARAYEKLADNQLKVTEYRDGYVAGQVTAEGTDTMLLTSIPYEKDCWTAKVDGVEVPVETFADMMISLPLTPGTHTIELIYYPNGLNIGLVITGVSLLLLFALYALRRLLDNYRKDHPRIWHDEEDTEEGSQENLDSAGDTSAAPLPASSGPEPETVPEELPEDSGAVFMIENEADTAMEEEQDTAPEQEYTIEKDNPSPFFPDEEDSDVVIETLVLDEDDQTDKQEGEI</sequence>
<protein>
    <submittedName>
        <fullName evidence="3">Putative membrane protein YfhO</fullName>
    </submittedName>
</protein>
<dbReference type="Pfam" id="PF09586">
    <property type="entry name" value="YfhO"/>
    <property type="match status" value="1"/>
</dbReference>
<evidence type="ECO:0000256" key="1">
    <source>
        <dbReference type="SAM" id="MobiDB-lite"/>
    </source>
</evidence>
<gene>
    <name evidence="3" type="ORF">EV209_0503</name>
</gene>
<dbReference type="OrthoDB" id="9815466at2"/>
<feature type="transmembrane region" description="Helical" evidence="2">
    <location>
        <begin position="21"/>
        <end position="40"/>
    </location>
</feature>
<feature type="transmembrane region" description="Helical" evidence="2">
    <location>
        <begin position="78"/>
        <end position="97"/>
    </location>
</feature>
<reference evidence="3 4" key="1">
    <citation type="submission" date="2019-02" db="EMBL/GenBank/DDBJ databases">
        <title>Genomic Encyclopedia of Type Strains, Phase IV (KMG-IV): sequencing the most valuable type-strain genomes for metagenomic binning, comparative biology and taxonomic classification.</title>
        <authorList>
            <person name="Goeker M."/>
        </authorList>
    </citation>
    <scope>NUCLEOTIDE SEQUENCE [LARGE SCALE GENOMIC DNA]</scope>
    <source>
        <strain evidence="3 4">DSM 29486</strain>
    </source>
</reference>
<feature type="transmembrane region" description="Helical" evidence="2">
    <location>
        <begin position="117"/>
        <end position="137"/>
    </location>
</feature>
<feature type="transmembrane region" description="Helical" evidence="2">
    <location>
        <begin position="408"/>
        <end position="426"/>
    </location>
</feature>
<evidence type="ECO:0000256" key="2">
    <source>
        <dbReference type="SAM" id="Phobius"/>
    </source>
</evidence>
<keyword evidence="2" id="KW-1133">Transmembrane helix</keyword>
<keyword evidence="4" id="KW-1185">Reference proteome</keyword>
<dbReference type="PANTHER" id="PTHR38454">
    <property type="entry name" value="INTEGRAL MEMBRANE PROTEIN-RELATED"/>
    <property type="match status" value="1"/>
</dbReference>
<feature type="transmembrane region" description="Helical" evidence="2">
    <location>
        <begin position="351"/>
        <end position="372"/>
    </location>
</feature>
<dbReference type="AlphaFoldDB" id="A0A4Q7PSX3"/>